<comment type="similarity">
    <text evidence="1">Belongs to the sigma-70 factor family. ECF subfamily.</text>
</comment>
<dbReference type="Pfam" id="PF04542">
    <property type="entry name" value="Sigma70_r2"/>
    <property type="match status" value="1"/>
</dbReference>
<dbReference type="InterPro" id="IPR014284">
    <property type="entry name" value="RNA_pol_sigma-70_dom"/>
</dbReference>
<comment type="caution">
    <text evidence="7">The sequence shown here is derived from an EMBL/GenBank/DDBJ whole genome shotgun (WGS) entry which is preliminary data.</text>
</comment>
<evidence type="ECO:0000256" key="2">
    <source>
        <dbReference type="ARBA" id="ARBA00023015"/>
    </source>
</evidence>
<evidence type="ECO:0000256" key="4">
    <source>
        <dbReference type="ARBA" id="ARBA00023163"/>
    </source>
</evidence>
<dbReference type="InterPro" id="IPR039425">
    <property type="entry name" value="RNA_pol_sigma-70-like"/>
</dbReference>
<dbReference type="InterPro" id="IPR036388">
    <property type="entry name" value="WH-like_DNA-bd_sf"/>
</dbReference>
<protein>
    <submittedName>
        <fullName evidence="7">Sigma-70 family RNA polymerase sigma factor</fullName>
    </submittedName>
</protein>
<reference evidence="7 8" key="1">
    <citation type="submission" date="2020-09" db="EMBL/GenBank/DDBJ databases">
        <authorList>
            <person name="Yoon J.-W."/>
        </authorList>
    </citation>
    <scope>NUCLEOTIDE SEQUENCE [LARGE SCALE GENOMIC DNA]</scope>
    <source>
        <strain evidence="7 8">KMU-140</strain>
    </source>
</reference>
<evidence type="ECO:0000313" key="8">
    <source>
        <dbReference type="Proteomes" id="UP000635384"/>
    </source>
</evidence>
<dbReference type="PANTHER" id="PTHR43133:SF62">
    <property type="entry name" value="RNA POLYMERASE SIGMA FACTOR SIGZ"/>
    <property type="match status" value="1"/>
</dbReference>
<evidence type="ECO:0000259" key="5">
    <source>
        <dbReference type="Pfam" id="PF04542"/>
    </source>
</evidence>
<dbReference type="SUPFAM" id="SSF88659">
    <property type="entry name" value="Sigma3 and sigma4 domains of RNA polymerase sigma factors"/>
    <property type="match status" value="1"/>
</dbReference>
<accession>A0ABR8KTW0</accession>
<dbReference type="SUPFAM" id="SSF88946">
    <property type="entry name" value="Sigma2 domain of RNA polymerase sigma factors"/>
    <property type="match status" value="1"/>
</dbReference>
<dbReference type="InterPro" id="IPR013325">
    <property type="entry name" value="RNA_pol_sigma_r2"/>
</dbReference>
<dbReference type="Pfam" id="PF08281">
    <property type="entry name" value="Sigma70_r4_2"/>
    <property type="match status" value="1"/>
</dbReference>
<evidence type="ECO:0000313" key="7">
    <source>
        <dbReference type="EMBL" id="MBD2842653.1"/>
    </source>
</evidence>
<dbReference type="InterPro" id="IPR013249">
    <property type="entry name" value="RNA_pol_sigma70_r4_t2"/>
</dbReference>
<proteinExistence type="inferred from homology"/>
<feature type="domain" description="RNA polymerase sigma factor 70 region 4 type 2" evidence="6">
    <location>
        <begin position="134"/>
        <end position="185"/>
    </location>
</feature>
<evidence type="ECO:0000259" key="6">
    <source>
        <dbReference type="Pfam" id="PF08281"/>
    </source>
</evidence>
<evidence type="ECO:0000256" key="3">
    <source>
        <dbReference type="ARBA" id="ARBA00023082"/>
    </source>
</evidence>
<organism evidence="7 8">
    <name type="scientific">Erythrobacter rubeus</name>
    <dbReference type="NCBI Taxonomy" id="2760803"/>
    <lineage>
        <taxon>Bacteria</taxon>
        <taxon>Pseudomonadati</taxon>
        <taxon>Pseudomonadota</taxon>
        <taxon>Alphaproteobacteria</taxon>
        <taxon>Sphingomonadales</taxon>
        <taxon>Erythrobacteraceae</taxon>
        <taxon>Erythrobacter/Porphyrobacter group</taxon>
        <taxon>Erythrobacter</taxon>
    </lineage>
</organism>
<keyword evidence="8" id="KW-1185">Reference proteome</keyword>
<dbReference type="Gene3D" id="1.10.10.10">
    <property type="entry name" value="Winged helix-like DNA-binding domain superfamily/Winged helix DNA-binding domain"/>
    <property type="match status" value="1"/>
</dbReference>
<gene>
    <name evidence="7" type="ORF">IB285_10325</name>
</gene>
<dbReference type="Gene3D" id="1.10.1740.10">
    <property type="match status" value="1"/>
</dbReference>
<dbReference type="PANTHER" id="PTHR43133">
    <property type="entry name" value="RNA POLYMERASE ECF-TYPE SIGMA FACTO"/>
    <property type="match status" value="1"/>
</dbReference>
<dbReference type="RefSeq" id="WP_190788097.1">
    <property type="nucleotide sequence ID" value="NZ_JACXLC010000001.1"/>
</dbReference>
<sequence>MAATPTPASPEAREALRAAMVRLSEGDSAALEQIYTATRVKLFGICFRILGDQKEAEDALQDVYVNLWQRAGRYDPDRASPISWLATFARNRAIDRLRTGKVRGGAVPVEEAAPLPDAGPLADQMMIDGERAARVHACLDTLENPARTNIRAAFFDGKTYAQLAESADVPLGTMKSWIRRGMMKLRTCLEAGE</sequence>
<dbReference type="Proteomes" id="UP000635384">
    <property type="component" value="Unassembled WGS sequence"/>
</dbReference>
<feature type="domain" description="RNA polymerase sigma-70 region 2" evidence="5">
    <location>
        <begin position="35"/>
        <end position="99"/>
    </location>
</feature>
<keyword evidence="2" id="KW-0805">Transcription regulation</keyword>
<dbReference type="EMBL" id="JACXLC010000001">
    <property type="protein sequence ID" value="MBD2842653.1"/>
    <property type="molecule type" value="Genomic_DNA"/>
</dbReference>
<dbReference type="InterPro" id="IPR013324">
    <property type="entry name" value="RNA_pol_sigma_r3/r4-like"/>
</dbReference>
<dbReference type="NCBIfam" id="TIGR02937">
    <property type="entry name" value="sigma70-ECF"/>
    <property type="match status" value="1"/>
</dbReference>
<keyword evidence="4" id="KW-0804">Transcription</keyword>
<keyword evidence="3" id="KW-0731">Sigma factor</keyword>
<name>A0ABR8KTW0_9SPHN</name>
<evidence type="ECO:0000256" key="1">
    <source>
        <dbReference type="ARBA" id="ARBA00010641"/>
    </source>
</evidence>
<dbReference type="InterPro" id="IPR007627">
    <property type="entry name" value="RNA_pol_sigma70_r2"/>
</dbReference>